<dbReference type="EMBL" id="CAJJDN010000224">
    <property type="protein sequence ID" value="CAD8129457.1"/>
    <property type="molecule type" value="Genomic_DNA"/>
</dbReference>
<protein>
    <submittedName>
        <fullName evidence="1">Uncharacterized protein</fullName>
    </submittedName>
</protein>
<evidence type="ECO:0000313" key="2">
    <source>
        <dbReference type="Proteomes" id="UP000692954"/>
    </source>
</evidence>
<sequence length="1198" mass="140163">MFLILKSITCQVTEITLYPTLGEYYQYPLNEMMSYNAIVQDYLPCEIHPQISIAQVTNHHQEIFKTKGFKFKSLSSNFTHFAALTNNNSVFFYQWKDQQMKQVGQSINIDFENDCFNINLSIDFGIVVDCYLNNQLHFFQSIDGTSIIDHKFQSQRPQSTKILSILNGTKVFITYAQYYSDYSILSLLSNQLYNLSSLNFQFIDFDAPIKISPNIYILTLKAVYQYSISEESSFQYRSNLVQIQLNFTTIDVYYDYETNPKFDSILICAFYLQYTIIPLNGIENQAILNGSTEIQVFGEIFQIFQNQEYRIFQGFNYLEIYYYPQGDEFTYKLRIQKNSKLFLNNYNELFLFNEEIIVYLISQPFLSINLTNNESIVYNQKMNLICSEFLGVNQYILVKINLQILFPNDTNIYVMDNQELLEYRTYWNKEIYVQSFQSYSGQLLNYSINQVQVNYTQNTYSQFCQISQAFQLAQLLGTEYLIGYQNKSIEIFYFQNGFQQLISIDTNVISNCLQASYGIDPYLIIFGINNKNTIYLFQYDLNNTVYQQNFTFDQEFSDFLITFKNIIILIYKKEIQIMTLNFTNIFVLNELQIIKYFNKIQFNPIQIVMNIQQSLLYINNINEIIIVTISENNTPIPVSLIQVNYKIKQINLMNNQLILSYVCNNSQNICFEVYNIEKLPKFYYVKSLYSLNYDKNVIVQSDNLFLYVTYSNYSTYIYNPSYPQHMSLYYKLELKSPILCSVAIILNSINGYSMILQQETFYKLVSLQSITYSDQSSTVDFLKTYPQIIFNLSITSGLNQSVNYTLPNQSIIYFNNFIIFQDRINSLNVSWDMINFLTKSFTYPLNLIIDRQVSNCSINPDVPNCEINVNQIEIIDNKWINYSLITSINNTYFALQNNDSILILDIDLQVISNISYTNFGFSSCLNSVSSSFQLYSICENSSSLYLLTFDLMNITAIQEKEPIMLPDIFENICKLNIVQDQIFILGALPNQTQQLYWFNQSENNFICLSNMPSYYGFFTTECQDFSTVGIGISQNNTKLIIIVMVIQNSLFYRNMITEDYIVKLSQLGGFMDIIENYIKVYQVMIMDIFKSNIYIFVATPTCSYIFTFQLEAIISFQQPIPVQNIQTIPNYLNLTQTSNSIYQNGILVQPFLYQNYYVVGAYYLDNLLNNINEPYLMQGLFNTTSLQYAMIVDSNHSQ</sequence>
<organism evidence="1 2">
    <name type="scientific">Paramecium sonneborni</name>
    <dbReference type="NCBI Taxonomy" id="65129"/>
    <lineage>
        <taxon>Eukaryota</taxon>
        <taxon>Sar</taxon>
        <taxon>Alveolata</taxon>
        <taxon>Ciliophora</taxon>
        <taxon>Intramacronucleata</taxon>
        <taxon>Oligohymenophorea</taxon>
        <taxon>Peniculida</taxon>
        <taxon>Parameciidae</taxon>
        <taxon>Paramecium</taxon>
    </lineage>
</organism>
<proteinExistence type="predicted"/>
<reference evidence="1" key="1">
    <citation type="submission" date="2021-01" db="EMBL/GenBank/DDBJ databases">
        <authorList>
            <consortium name="Genoscope - CEA"/>
            <person name="William W."/>
        </authorList>
    </citation>
    <scope>NUCLEOTIDE SEQUENCE</scope>
</reference>
<keyword evidence="2" id="KW-1185">Reference proteome</keyword>
<accession>A0A8S1RPV5</accession>
<gene>
    <name evidence="1" type="ORF">PSON_ATCC_30995.1.T2240009</name>
</gene>
<name>A0A8S1RPV5_9CILI</name>
<dbReference type="AlphaFoldDB" id="A0A8S1RPV5"/>
<comment type="caution">
    <text evidence="1">The sequence shown here is derived from an EMBL/GenBank/DDBJ whole genome shotgun (WGS) entry which is preliminary data.</text>
</comment>
<dbReference type="Proteomes" id="UP000692954">
    <property type="component" value="Unassembled WGS sequence"/>
</dbReference>
<evidence type="ECO:0000313" key="1">
    <source>
        <dbReference type="EMBL" id="CAD8129457.1"/>
    </source>
</evidence>